<dbReference type="Pfam" id="PF02806">
    <property type="entry name" value="Alpha-amylase_C"/>
    <property type="match status" value="1"/>
</dbReference>
<dbReference type="GO" id="GO:0005975">
    <property type="term" value="P:carbohydrate metabolic process"/>
    <property type="evidence" value="ECO:0007669"/>
    <property type="project" value="InterPro"/>
</dbReference>
<evidence type="ECO:0000259" key="1">
    <source>
        <dbReference type="Pfam" id="PF02806"/>
    </source>
</evidence>
<accession>A0A4Y1ZAL2</accession>
<gene>
    <name evidence="2" type="ORF">NBRC111894_1517</name>
</gene>
<feature type="domain" description="Alpha-amylase/branching enzyme C-terminal all beta" evidence="1">
    <location>
        <begin position="6"/>
        <end position="73"/>
    </location>
</feature>
<dbReference type="Proteomes" id="UP000319716">
    <property type="component" value="Unassembled WGS sequence"/>
</dbReference>
<name>A0A4Y1ZAL2_9BACL</name>
<dbReference type="InterPro" id="IPR006048">
    <property type="entry name" value="A-amylase/branching_C"/>
</dbReference>
<dbReference type="EMBL" id="BEXB01000010">
    <property type="protein sequence ID" value="GAY75963.1"/>
    <property type="molecule type" value="Genomic_DNA"/>
</dbReference>
<sequence length="88" mass="9730">MSSAIFTPAVYHQFKLGVPAVGSYIEVFNSDAAAFGGSGQCNHQPIIVEEAPFHNQPYHIKLTIPPLGIIILMKETKKRKIMTAYEQV</sequence>
<dbReference type="Gene3D" id="2.60.40.1180">
    <property type="entry name" value="Golgi alpha-mannosidase II"/>
    <property type="match status" value="1"/>
</dbReference>
<comment type="caution">
    <text evidence="2">The sequence shown here is derived from an EMBL/GenBank/DDBJ whole genome shotgun (WGS) entry which is preliminary data.</text>
</comment>
<keyword evidence="2" id="KW-0808">Transferase</keyword>
<organism evidence="2 3">
    <name type="scientific">Sporolactobacillus inulinus</name>
    <dbReference type="NCBI Taxonomy" id="2078"/>
    <lineage>
        <taxon>Bacteria</taxon>
        <taxon>Bacillati</taxon>
        <taxon>Bacillota</taxon>
        <taxon>Bacilli</taxon>
        <taxon>Bacillales</taxon>
        <taxon>Sporolactobacillaceae</taxon>
        <taxon>Sporolactobacillus</taxon>
    </lineage>
</organism>
<dbReference type="GO" id="GO:0043169">
    <property type="term" value="F:cation binding"/>
    <property type="evidence" value="ECO:0007669"/>
    <property type="project" value="InterPro"/>
</dbReference>
<dbReference type="AlphaFoldDB" id="A0A4Y1ZAL2"/>
<dbReference type="GO" id="GO:0003844">
    <property type="term" value="F:1,4-alpha-glucan branching enzyme activity"/>
    <property type="evidence" value="ECO:0007669"/>
    <property type="project" value="UniProtKB-EC"/>
</dbReference>
<evidence type="ECO:0000313" key="3">
    <source>
        <dbReference type="Proteomes" id="UP000319716"/>
    </source>
</evidence>
<evidence type="ECO:0000313" key="2">
    <source>
        <dbReference type="EMBL" id="GAY75963.1"/>
    </source>
</evidence>
<proteinExistence type="predicted"/>
<reference evidence="2 3" key="1">
    <citation type="submission" date="2017-11" db="EMBL/GenBank/DDBJ databases">
        <title>Draft Genome Sequence of Sporolactobacillus inulinus NBRC 111894 Isolated from Koso, a Japanese Sugar-Vegetable Fermented Beverage.</title>
        <authorList>
            <person name="Chiou T.Y."/>
            <person name="Oshima K."/>
            <person name="Suda W."/>
            <person name="Hattori M."/>
            <person name="Takahashi T."/>
        </authorList>
    </citation>
    <scope>NUCLEOTIDE SEQUENCE [LARGE SCALE GENOMIC DNA]</scope>
    <source>
        <strain evidence="2 3">NBRC111894</strain>
    </source>
</reference>
<keyword evidence="2" id="KW-0328">Glycosyltransferase</keyword>
<protein>
    <submittedName>
        <fullName evidence="2">1,4-alpha-glucan (Glycogen) branching enzyme, GH-13-type</fullName>
        <ecNumber evidence="2">2.4.1.18</ecNumber>
    </submittedName>
</protein>
<dbReference type="InterPro" id="IPR013780">
    <property type="entry name" value="Glyco_hydro_b"/>
</dbReference>
<dbReference type="EC" id="2.4.1.18" evidence="2"/>
<dbReference type="SUPFAM" id="SSF51011">
    <property type="entry name" value="Glycosyl hydrolase domain"/>
    <property type="match status" value="1"/>
</dbReference>